<dbReference type="PANTHER" id="PTHR31650">
    <property type="entry name" value="O-ACYLTRANSFERASE (WSD1-LIKE) FAMILY PROTEIN"/>
    <property type="match status" value="1"/>
</dbReference>
<evidence type="ECO:0000259" key="12">
    <source>
        <dbReference type="Pfam" id="PF03007"/>
    </source>
</evidence>
<comment type="similarity">
    <text evidence="3">Belongs to the long-chain O-acyltransferase family.</text>
</comment>
<evidence type="ECO:0000256" key="2">
    <source>
        <dbReference type="ARBA" id="ARBA00005189"/>
    </source>
</evidence>
<dbReference type="RefSeq" id="WP_274202496.1">
    <property type="nucleotide sequence ID" value="NZ_JAQZAO010000010.1"/>
</dbReference>
<keyword evidence="7" id="KW-0319">Glycerol metabolism</keyword>
<evidence type="ECO:0000256" key="5">
    <source>
        <dbReference type="ARBA" id="ARBA00022516"/>
    </source>
</evidence>
<comment type="caution">
    <text evidence="14">The sequence shown here is derived from an EMBL/GenBank/DDBJ whole genome shotgun (WGS) entry which is preliminary data.</text>
</comment>
<dbReference type="Pfam" id="PF03007">
    <property type="entry name" value="WS_DGAT_cat"/>
    <property type="match status" value="1"/>
</dbReference>
<evidence type="ECO:0000256" key="11">
    <source>
        <dbReference type="SAM" id="MobiDB-lite"/>
    </source>
</evidence>
<evidence type="ECO:0000256" key="10">
    <source>
        <dbReference type="ARBA" id="ARBA00048109"/>
    </source>
</evidence>
<protein>
    <recommendedName>
        <fullName evidence="4">diacylglycerol O-acyltransferase</fullName>
        <ecNumber evidence="4">2.3.1.20</ecNumber>
    </recommendedName>
</protein>
<evidence type="ECO:0000256" key="1">
    <source>
        <dbReference type="ARBA" id="ARBA00004771"/>
    </source>
</evidence>
<evidence type="ECO:0000313" key="14">
    <source>
        <dbReference type="EMBL" id="MDD7967964.1"/>
    </source>
</evidence>
<feature type="domain" description="O-acyltransferase WSD1 C-terminal" evidence="13">
    <location>
        <begin position="302"/>
        <end position="440"/>
    </location>
</feature>
<comment type="pathway">
    <text evidence="1">Glycerolipid metabolism; triacylglycerol biosynthesis.</text>
</comment>
<evidence type="ECO:0000256" key="9">
    <source>
        <dbReference type="ARBA" id="ARBA00023315"/>
    </source>
</evidence>
<keyword evidence="15" id="KW-1185">Reference proteome</keyword>
<dbReference type="Gene3D" id="3.30.559.10">
    <property type="entry name" value="Chloramphenicol acetyltransferase-like domain"/>
    <property type="match status" value="1"/>
</dbReference>
<dbReference type="InterPro" id="IPR045034">
    <property type="entry name" value="O-acyltransferase_WSD1-like"/>
</dbReference>
<keyword evidence="6" id="KW-0808">Transferase</keyword>
<accession>A0ABT5SYM1</accession>
<sequence>MTERTPIAAEDELWLRIDRPTNVLGIVSVIWTATPVDPAALRRLLLERVVDPHPVFRCRPVLDDAAGVAVWEEDPDFDLDRHLLVEPLPPGRPRAVLQQEVGRLRSTPVDLTRPPWTVHLLQGYGRGSAMVVRAHHALADGVRMTRLLLALLDPLDGDRADAVPVATHGADGVVPGVLDALLDVGRRPWRAVGAGLRLATSAIDTAIETVAILGWVNPRTAWSGPPGPEKTAAWSEAIPLDLLAHLAHEDGATVNDVCLALLGGAIARAHGEAHGGPTPSDLAWMVPVNLDPLEAGPPERLGNHFALVLVALPLRGPFRARLAEVHARVERIRHSWEPVLTHGLQRLLGRAPTSIGTALSDLLADKAIGVITNVPGPRTPMALAGAEVTGLVGWAPCSADQVLTACIVSYAGAVRIGFGADLCRVGDARVLVRALDDELAAVLRSRRCGRRPTPPDPPGPPDPPDPSAPSPRRAR</sequence>
<reference evidence="14 15" key="1">
    <citation type="submission" date="2023-02" db="EMBL/GenBank/DDBJ databases">
        <title>Genome sequencing required for Actinomycetospora new species description.</title>
        <authorList>
            <person name="Saimee Y."/>
            <person name="Duangmal K."/>
        </authorList>
    </citation>
    <scope>NUCLEOTIDE SEQUENCE [LARGE SCALE GENOMIC DNA]</scope>
    <source>
        <strain evidence="14 15">DW7H6</strain>
    </source>
</reference>
<feature type="compositionally biased region" description="Pro residues" evidence="11">
    <location>
        <begin position="452"/>
        <end position="469"/>
    </location>
</feature>
<evidence type="ECO:0000256" key="7">
    <source>
        <dbReference type="ARBA" id="ARBA00022798"/>
    </source>
</evidence>
<feature type="region of interest" description="Disordered" evidence="11">
    <location>
        <begin position="445"/>
        <end position="475"/>
    </location>
</feature>
<dbReference type="InterPro" id="IPR004255">
    <property type="entry name" value="O-acyltransferase_WSD1_N"/>
</dbReference>
<keyword evidence="5" id="KW-0444">Lipid biosynthesis</keyword>
<evidence type="ECO:0000259" key="13">
    <source>
        <dbReference type="Pfam" id="PF06974"/>
    </source>
</evidence>
<comment type="catalytic activity">
    <reaction evidence="10">
        <text>an acyl-CoA + a 1,2-diacyl-sn-glycerol = a triacyl-sn-glycerol + CoA</text>
        <dbReference type="Rhea" id="RHEA:10868"/>
        <dbReference type="ChEBI" id="CHEBI:17815"/>
        <dbReference type="ChEBI" id="CHEBI:57287"/>
        <dbReference type="ChEBI" id="CHEBI:58342"/>
        <dbReference type="ChEBI" id="CHEBI:64615"/>
        <dbReference type="EC" id="2.3.1.20"/>
    </reaction>
</comment>
<evidence type="ECO:0000256" key="4">
    <source>
        <dbReference type="ARBA" id="ARBA00013244"/>
    </source>
</evidence>
<keyword evidence="9" id="KW-0012">Acyltransferase</keyword>
<organism evidence="14 15">
    <name type="scientific">Actinomycetospora lemnae</name>
    <dbReference type="NCBI Taxonomy" id="3019891"/>
    <lineage>
        <taxon>Bacteria</taxon>
        <taxon>Bacillati</taxon>
        <taxon>Actinomycetota</taxon>
        <taxon>Actinomycetes</taxon>
        <taxon>Pseudonocardiales</taxon>
        <taxon>Pseudonocardiaceae</taxon>
        <taxon>Actinomycetospora</taxon>
    </lineage>
</organism>
<evidence type="ECO:0000256" key="6">
    <source>
        <dbReference type="ARBA" id="ARBA00022679"/>
    </source>
</evidence>
<dbReference type="Proteomes" id="UP001300763">
    <property type="component" value="Unassembled WGS sequence"/>
</dbReference>
<dbReference type="PANTHER" id="PTHR31650:SF1">
    <property type="entry name" value="WAX ESTER SYNTHASE_DIACYLGLYCEROL ACYLTRANSFERASE 4-RELATED"/>
    <property type="match status" value="1"/>
</dbReference>
<gene>
    <name evidence="14" type="ORF">PGB27_21690</name>
</gene>
<comment type="pathway">
    <text evidence="2">Lipid metabolism.</text>
</comment>
<dbReference type="EMBL" id="JAQZAO010000010">
    <property type="protein sequence ID" value="MDD7967964.1"/>
    <property type="molecule type" value="Genomic_DNA"/>
</dbReference>
<proteinExistence type="inferred from homology"/>
<keyword evidence="8" id="KW-0443">Lipid metabolism</keyword>
<dbReference type="InterPro" id="IPR009721">
    <property type="entry name" value="O-acyltransferase_WSD1_C"/>
</dbReference>
<feature type="domain" description="O-acyltransferase WSD1-like N-terminal" evidence="12">
    <location>
        <begin position="11"/>
        <end position="257"/>
    </location>
</feature>
<dbReference type="EC" id="2.3.1.20" evidence="4"/>
<dbReference type="Pfam" id="PF06974">
    <property type="entry name" value="WS_DGAT_C"/>
    <property type="match status" value="1"/>
</dbReference>
<dbReference type="InterPro" id="IPR023213">
    <property type="entry name" value="CAT-like_dom_sf"/>
</dbReference>
<dbReference type="SUPFAM" id="SSF52777">
    <property type="entry name" value="CoA-dependent acyltransferases"/>
    <property type="match status" value="1"/>
</dbReference>
<evidence type="ECO:0000313" key="15">
    <source>
        <dbReference type="Proteomes" id="UP001300763"/>
    </source>
</evidence>
<evidence type="ECO:0000256" key="8">
    <source>
        <dbReference type="ARBA" id="ARBA00023098"/>
    </source>
</evidence>
<name>A0ABT5SYM1_9PSEU</name>
<evidence type="ECO:0000256" key="3">
    <source>
        <dbReference type="ARBA" id="ARBA00009587"/>
    </source>
</evidence>